<gene>
    <name evidence="1" type="ORF">RclHR1_24500001</name>
</gene>
<sequence length="118" mass="13663">MLVTFRFSSFFRPGTPLQGGSLSGIPLRADYNISKFGTPLEVDHDISKTFHFEDWTLFKDLVTIFKDYFEDEAWIPFKGLGLSRTLQNFEGLQLLDQDFEGLQFSLEAIIFSRFDVFC</sequence>
<comment type="caution">
    <text evidence="1">The sequence shown here is derived from an EMBL/GenBank/DDBJ whole genome shotgun (WGS) entry which is preliminary data.</text>
</comment>
<evidence type="ECO:0000313" key="2">
    <source>
        <dbReference type="Proteomes" id="UP000247702"/>
    </source>
</evidence>
<dbReference type="Proteomes" id="UP000247702">
    <property type="component" value="Unassembled WGS sequence"/>
</dbReference>
<proteinExistence type="predicted"/>
<name>A0A2Z6R2D6_9GLOM</name>
<protein>
    <submittedName>
        <fullName evidence="1">Uncharacterized protein</fullName>
    </submittedName>
</protein>
<organism evidence="1 2">
    <name type="scientific">Rhizophagus clarus</name>
    <dbReference type="NCBI Taxonomy" id="94130"/>
    <lineage>
        <taxon>Eukaryota</taxon>
        <taxon>Fungi</taxon>
        <taxon>Fungi incertae sedis</taxon>
        <taxon>Mucoromycota</taxon>
        <taxon>Glomeromycotina</taxon>
        <taxon>Glomeromycetes</taxon>
        <taxon>Glomerales</taxon>
        <taxon>Glomeraceae</taxon>
        <taxon>Rhizophagus</taxon>
    </lineage>
</organism>
<reference evidence="1 2" key="1">
    <citation type="submission" date="2017-11" db="EMBL/GenBank/DDBJ databases">
        <title>The genome of Rhizophagus clarus HR1 reveals common genetic basis of auxotrophy among arbuscular mycorrhizal fungi.</title>
        <authorList>
            <person name="Kobayashi Y."/>
        </authorList>
    </citation>
    <scope>NUCLEOTIDE SEQUENCE [LARGE SCALE GENOMIC DNA]</scope>
    <source>
        <strain evidence="1 2">HR1</strain>
    </source>
</reference>
<accession>A0A2Z6R2D6</accession>
<keyword evidence="2" id="KW-1185">Reference proteome</keyword>
<evidence type="ECO:0000313" key="1">
    <source>
        <dbReference type="EMBL" id="GBB94962.1"/>
    </source>
</evidence>
<dbReference type="AlphaFoldDB" id="A0A2Z6R2D6"/>
<dbReference type="EMBL" id="BEXD01001614">
    <property type="protein sequence ID" value="GBB94962.1"/>
    <property type="molecule type" value="Genomic_DNA"/>
</dbReference>